<organism evidence="3 4">
    <name type="scientific">Limosilactobacillus fastidiosus</name>
    <dbReference type="NCBI Taxonomy" id="2759855"/>
    <lineage>
        <taxon>Bacteria</taxon>
        <taxon>Bacillati</taxon>
        <taxon>Bacillota</taxon>
        <taxon>Bacilli</taxon>
        <taxon>Lactobacillales</taxon>
        <taxon>Lactobacillaceae</taxon>
        <taxon>Limosilactobacillus</taxon>
    </lineage>
</organism>
<keyword evidence="5" id="KW-1185">Reference proteome</keyword>
<comment type="caution">
    <text evidence="3">The sequence shown here is derived from an EMBL/GenBank/DDBJ whole genome shotgun (WGS) entry which is preliminary data.</text>
</comment>
<evidence type="ECO:0000313" key="2">
    <source>
        <dbReference type="EMBL" id="MBB1063176.1"/>
    </source>
</evidence>
<dbReference type="Gene3D" id="1.10.287.1490">
    <property type="match status" value="1"/>
</dbReference>
<gene>
    <name evidence="3" type="ORF">H5R63_01075</name>
    <name evidence="2" type="ORF">H5R64_05285</name>
</gene>
<dbReference type="EMBL" id="JACIUZ010000036">
    <property type="protein sequence ID" value="MBB1063176.1"/>
    <property type="molecule type" value="Genomic_DNA"/>
</dbReference>
<name>A0A7W3TY47_9LACO</name>
<proteinExistence type="predicted"/>
<reference evidence="4 5" key="1">
    <citation type="submission" date="2020-07" db="EMBL/GenBank/DDBJ databases">
        <title>Description of Limosilactobacillus balticus sp. nov., Limosilactobacillus agrestis sp. nov., Limosilactobacillus albertensis sp. nov., Limosilactobacillus rudii sp. nov., Limosilactobacillus fastidiosus sp. nov., five novel Limosilactobacillus species isolated from the vertebrate gastrointestinal tract, and proposal of 6 subspecies of Limosilactobacillus reuteri adapted to the gastrointestinal tract of specific vertebrate hosts.</title>
        <authorList>
            <person name="Li F."/>
            <person name="Cheng C."/>
            <person name="Zheng J."/>
            <person name="Quevedo R.M."/>
            <person name="Li J."/>
            <person name="Roos S."/>
            <person name="Gaenzle M.G."/>
            <person name="Walter J."/>
        </authorList>
    </citation>
    <scope>NUCLEOTIDE SEQUENCE [LARGE SCALE GENOMIC DNA]</scope>
    <source>
        <strain evidence="3 4">WF-MA3-C</strain>
        <strain evidence="2 5">WF-MO7-1</strain>
    </source>
</reference>
<dbReference type="Proteomes" id="UP000518255">
    <property type="component" value="Unassembled WGS sequence"/>
</dbReference>
<keyword evidence="1" id="KW-0175">Coiled coil</keyword>
<evidence type="ECO:0000313" key="3">
    <source>
        <dbReference type="EMBL" id="MBB1085408.1"/>
    </source>
</evidence>
<dbReference type="SUPFAM" id="SSF47661">
    <property type="entry name" value="t-snare proteins"/>
    <property type="match status" value="1"/>
</dbReference>
<dbReference type="GO" id="GO:0016192">
    <property type="term" value="P:vesicle-mediated transport"/>
    <property type="evidence" value="ECO:0007669"/>
    <property type="project" value="InterPro"/>
</dbReference>
<evidence type="ECO:0000256" key="1">
    <source>
        <dbReference type="SAM" id="Coils"/>
    </source>
</evidence>
<sequence>MKKNQVPVDNTEHKELSEPLDNFYNRLSAQDRNDFLKIEAQWGDYERDFVIKFGALLRQVRDLVKRPGVRDGITFEKWVNAHNLSRSAAYRAINVANGYFRIKAKNAPDEELMLENFMSLPQKVQEKIGTGNLEPEKEEILLHTSEEVRESPIWQKMLNDISKNRKTQQDQDEKIKLLQAENQRLSNQLANSEGQRADLATQLDDANSQRHHLELKLEEEHKSQPEAVIVPPDDYDELADEVQQSRSKLAAKEKQIEELKTAISNAPNEDDVAEYERLIDKLQKQNEALAKQINSMNEQMVSKRDQHETHRKSYQKVVSITSQWKQAINHQLDVQELSSDVQLLSHEELSQAGLLDVADLLENKSKQLRAEVGKKVKVGSGNVVKGNFDELRKRG</sequence>
<dbReference type="AlphaFoldDB" id="A0A7W3TY47"/>
<protein>
    <submittedName>
        <fullName evidence="3">Uncharacterized protein</fullName>
    </submittedName>
</protein>
<feature type="coiled-coil region" evidence="1">
    <location>
        <begin position="168"/>
        <end position="306"/>
    </location>
</feature>
<accession>A0A7W3TY47</accession>
<evidence type="ECO:0000313" key="4">
    <source>
        <dbReference type="Proteomes" id="UP000518255"/>
    </source>
</evidence>
<dbReference type="InterPro" id="IPR010989">
    <property type="entry name" value="SNARE"/>
</dbReference>
<evidence type="ECO:0000313" key="5">
    <source>
        <dbReference type="Proteomes" id="UP000544052"/>
    </source>
</evidence>
<dbReference type="Proteomes" id="UP000544052">
    <property type="component" value="Unassembled WGS sequence"/>
</dbReference>
<dbReference type="EMBL" id="JACIUY010000042">
    <property type="protein sequence ID" value="MBB1085408.1"/>
    <property type="molecule type" value="Genomic_DNA"/>
</dbReference>
<dbReference type="RefSeq" id="WP_182580228.1">
    <property type="nucleotide sequence ID" value="NZ_JACIUY010000042.1"/>
</dbReference>
<dbReference type="GO" id="GO:0016020">
    <property type="term" value="C:membrane"/>
    <property type="evidence" value="ECO:0007669"/>
    <property type="project" value="InterPro"/>
</dbReference>